<organism evidence="6">
    <name type="scientific">Schistocephalus solidus</name>
    <name type="common">Tapeworm</name>
    <dbReference type="NCBI Taxonomy" id="70667"/>
    <lineage>
        <taxon>Eukaryota</taxon>
        <taxon>Metazoa</taxon>
        <taxon>Spiralia</taxon>
        <taxon>Lophotrochozoa</taxon>
        <taxon>Platyhelminthes</taxon>
        <taxon>Cestoda</taxon>
        <taxon>Eucestoda</taxon>
        <taxon>Diphyllobothriidea</taxon>
        <taxon>Diphyllobothriidae</taxon>
        <taxon>Schistocephalus</taxon>
    </lineage>
</organism>
<dbReference type="EMBL" id="UYSU01035217">
    <property type="protein sequence ID" value="VDL95782.1"/>
    <property type="molecule type" value="Genomic_DNA"/>
</dbReference>
<feature type="region of interest" description="Disordered" evidence="2">
    <location>
        <begin position="148"/>
        <end position="184"/>
    </location>
</feature>
<keyword evidence="1" id="KW-0863">Zinc-finger</keyword>
<proteinExistence type="predicted"/>
<dbReference type="Proteomes" id="UP000275846">
    <property type="component" value="Unassembled WGS sequence"/>
</dbReference>
<dbReference type="Gene3D" id="3.30.160.60">
    <property type="entry name" value="Classic Zinc Finger"/>
    <property type="match status" value="1"/>
</dbReference>
<feature type="compositionally biased region" description="Low complexity" evidence="2">
    <location>
        <begin position="157"/>
        <end position="167"/>
    </location>
</feature>
<evidence type="ECO:0000313" key="4">
    <source>
        <dbReference type="EMBL" id="VDL95782.1"/>
    </source>
</evidence>
<evidence type="ECO:0000259" key="3">
    <source>
        <dbReference type="PROSITE" id="PS50157"/>
    </source>
</evidence>
<dbReference type="SMART" id="SM00355">
    <property type="entry name" value="ZnF_C2H2"/>
    <property type="match status" value="2"/>
</dbReference>
<dbReference type="GO" id="GO:0008270">
    <property type="term" value="F:zinc ion binding"/>
    <property type="evidence" value="ECO:0007669"/>
    <property type="project" value="UniProtKB-KW"/>
</dbReference>
<keyword evidence="1" id="KW-0862">Zinc</keyword>
<keyword evidence="5" id="KW-1185">Reference proteome</keyword>
<reference evidence="4 5" key="2">
    <citation type="submission" date="2018-11" db="EMBL/GenBank/DDBJ databases">
        <authorList>
            <consortium name="Pathogen Informatics"/>
        </authorList>
    </citation>
    <scope>NUCLEOTIDE SEQUENCE [LARGE SCALE GENOMIC DNA]</scope>
    <source>
        <strain evidence="4 5">NST_G2</strain>
    </source>
</reference>
<dbReference type="AlphaFoldDB" id="A0A183SYU9"/>
<gene>
    <name evidence="4" type="ORF">SSLN_LOCUS9397</name>
</gene>
<evidence type="ECO:0000256" key="1">
    <source>
        <dbReference type="PROSITE-ProRule" id="PRU00042"/>
    </source>
</evidence>
<reference evidence="6" key="1">
    <citation type="submission" date="2016-06" db="UniProtKB">
        <authorList>
            <consortium name="WormBaseParasite"/>
        </authorList>
    </citation>
    <scope>IDENTIFICATION</scope>
</reference>
<dbReference type="InterPro" id="IPR013087">
    <property type="entry name" value="Znf_C2H2_type"/>
</dbReference>
<dbReference type="WBParaSite" id="SSLN_0000975701-mRNA-1">
    <property type="protein sequence ID" value="SSLN_0000975701-mRNA-1"/>
    <property type="gene ID" value="SSLN_0000975701"/>
</dbReference>
<dbReference type="PROSITE" id="PS50157">
    <property type="entry name" value="ZINC_FINGER_C2H2_2"/>
    <property type="match status" value="1"/>
</dbReference>
<evidence type="ECO:0000313" key="5">
    <source>
        <dbReference type="Proteomes" id="UP000275846"/>
    </source>
</evidence>
<accession>A0A183SYU9</accession>
<dbReference type="PROSITE" id="PS00028">
    <property type="entry name" value="ZINC_FINGER_C2H2_1"/>
    <property type="match status" value="1"/>
</dbReference>
<name>A0A183SYU9_SCHSO</name>
<keyword evidence="1" id="KW-0479">Metal-binding</keyword>
<evidence type="ECO:0000256" key="2">
    <source>
        <dbReference type="SAM" id="MobiDB-lite"/>
    </source>
</evidence>
<evidence type="ECO:0000313" key="6">
    <source>
        <dbReference type="WBParaSite" id="SSLN_0000975701-mRNA-1"/>
    </source>
</evidence>
<sequence>MPVLSTHFPRANRTSRRRRTEENNNPTTANVANLRSDLQTVITGTYTPTPTIVGTTSQYFPSDATTTINSDWDSVVTSPHCDCTFTSRIGLVGHLQIHRTGTGEPVSVASNYSRYRHIHCPHCPRAFTHRMGLFGHMHIHDSGIQHAVDSADTRSTPLLPQSQPQQQHFPHYKQSDPLETSTLC</sequence>
<protein>
    <submittedName>
        <fullName evidence="6">C2H2-type domain-containing protein</fullName>
    </submittedName>
</protein>
<feature type="region of interest" description="Disordered" evidence="2">
    <location>
        <begin position="1"/>
        <end position="29"/>
    </location>
</feature>
<feature type="domain" description="C2H2-type" evidence="3">
    <location>
        <begin position="118"/>
        <end position="140"/>
    </location>
</feature>